<dbReference type="EMBL" id="JAVDTL010000006">
    <property type="protein sequence ID" value="MDR6768634.1"/>
    <property type="molecule type" value="Genomic_DNA"/>
</dbReference>
<evidence type="ECO:0000313" key="4">
    <source>
        <dbReference type="Proteomes" id="UP001253458"/>
    </source>
</evidence>
<accession>A0AAJ2BV71</accession>
<evidence type="ECO:0000313" key="1">
    <source>
        <dbReference type="EMBL" id="MDR6768634.1"/>
    </source>
</evidence>
<keyword evidence="3" id="KW-1185">Reference proteome</keyword>
<evidence type="ECO:0000313" key="2">
    <source>
        <dbReference type="EMBL" id="MDR6837349.1"/>
    </source>
</evidence>
<sequence length="57" mass="6950">MKNGILWLVEVRDSRDEAWEPLDYTASISRADARQHQWRTRSVWKFTRIVKYVREAQ</sequence>
<proteinExistence type="predicted"/>
<name>A0AAJ2BV71_ACIDE</name>
<dbReference type="EMBL" id="JAVDTS010000003">
    <property type="protein sequence ID" value="MDR6837349.1"/>
    <property type="molecule type" value="Genomic_DNA"/>
</dbReference>
<dbReference type="AlphaFoldDB" id="A0AAJ2BV71"/>
<reference evidence="1 3" key="1">
    <citation type="submission" date="2023-07" db="EMBL/GenBank/DDBJ databases">
        <title>Sorghum-associated microbial communities from plants grown in Nebraska, USA.</title>
        <authorList>
            <person name="Schachtman D."/>
        </authorList>
    </citation>
    <scope>NUCLEOTIDE SEQUENCE</scope>
    <source>
        <strain evidence="2 3">BE105</strain>
        <strain evidence="1">BE69</strain>
    </source>
</reference>
<organism evidence="1 4">
    <name type="scientific">Acidovorax delafieldii</name>
    <name type="common">Pseudomonas delafieldii</name>
    <dbReference type="NCBI Taxonomy" id="47920"/>
    <lineage>
        <taxon>Bacteria</taxon>
        <taxon>Pseudomonadati</taxon>
        <taxon>Pseudomonadota</taxon>
        <taxon>Betaproteobacteria</taxon>
        <taxon>Burkholderiales</taxon>
        <taxon>Comamonadaceae</taxon>
        <taxon>Acidovorax</taxon>
    </lineage>
</organism>
<comment type="caution">
    <text evidence="1">The sequence shown here is derived from an EMBL/GenBank/DDBJ whole genome shotgun (WGS) entry which is preliminary data.</text>
</comment>
<dbReference type="Proteomes" id="UP001249076">
    <property type="component" value="Unassembled WGS sequence"/>
</dbReference>
<evidence type="ECO:0000313" key="3">
    <source>
        <dbReference type="Proteomes" id="UP001249076"/>
    </source>
</evidence>
<dbReference type="Proteomes" id="UP001253458">
    <property type="component" value="Unassembled WGS sequence"/>
</dbReference>
<gene>
    <name evidence="1" type="ORF">J2W88_003938</name>
    <name evidence="2" type="ORF">J2W93_002187</name>
</gene>
<protein>
    <submittedName>
        <fullName evidence="1">Uncharacterized protein</fullName>
    </submittedName>
</protein>